<keyword evidence="3" id="KW-1185">Reference proteome</keyword>
<name>A0AAU9NXP6_9ASTR</name>
<organism evidence="2 3">
    <name type="scientific">Lactuca virosa</name>
    <dbReference type="NCBI Taxonomy" id="75947"/>
    <lineage>
        <taxon>Eukaryota</taxon>
        <taxon>Viridiplantae</taxon>
        <taxon>Streptophyta</taxon>
        <taxon>Embryophyta</taxon>
        <taxon>Tracheophyta</taxon>
        <taxon>Spermatophyta</taxon>
        <taxon>Magnoliopsida</taxon>
        <taxon>eudicotyledons</taxon>
        <taxon>Gunneridae</taxon>
        <taxon>Pentapetalae</taxon>
        <taxon>asterids</taxon>
        <taxon>campanulids</taxon>
        <taxon>Asterales</taxon>
        <taxon>Asteraceae</taxon>
        <taxon>Cichorioideae</taxon>
        <taxon>Cichorieae</taxon>
        <taxon>Lactucinae</taxon>
        <taxon>Lactuca</taxon>
    </lineage>
</organism>
<dbReference type="AlphaFoldDB" id="A0AAU9NXP6"/>
<gene>
    <name evidence="2" type="ORF">LVIROSA_LOCUS28514</name>
</gene>
<sequence length="106" mass="12117">MKKAEKDGDRRGLPEELWFTDLELCRVVAEFFNSPEKRRFTDMDNDDKIKARVYRWTVVAETIGAEGGAEGEHFARQSRVHIPTQRSGDTTVITQPPNTSKSQSFT</sequence>
<feature type="region of interest" description="Disordered" evidence="1">
    <location>
        <begin position="82"/>
        <end position="106"/>
    </location>
</feature>
<protein>
    <submittedName>
        <fullName evidence="2">Uncharacterized protein</fullName>
    </submittedName>
</protein>
<dbReference type="EMBL" id="CAKMRJ010005412">
    <property type="protein sequence ID" value="CAH1442533.1"/>
    <property type="molecule type" value="Genomic_DNA"/>
</dbReference>
<accession>A0AAU9NXP6</accession>
<dbReference type="Proteomes" id="UP001157418">
    <property type="component" value="Unassembled WGS sequence"/>
</dbReference>
<evidence type="ECO:0000256" key="1">
    <source>
        <dbReference type="SAM" id="MobiDB-lite"/>
    </source>
</evidence>
<evidence type="ECO:0000313" key="2">
    <source>
        <dbReference type="EMBL" id="CAH1442533.1"/>
    </source>
</evidence>
<comment type="caution">
    <text evidence="2">The sequence shown here is derived from an EMBL/GenBank/DDBJ whole genome shotgun (WGS) entry which is preliminary data.</text>
</comment>
<evidence type="ECO:0000313" key="3">
    <source>
        <dbReference type="Proteomes" id="UP001157418"/>
    </source>
</evidence>
<reference evidence="2 3" key="1">
    <citation type="submission" date="2022-01" db="EMBL/GenBank/DDBJ databases">
        <authorList>
            <person name="Xiong W."/>
            <person name="Schranz E."/>
        </authorList>
    </citation>
    <scope>NUCLEOTIDE SEQUENCE [LARGE SCALE GENOMIC DNA]</scope>
</reference>
<feature type="compositionally biased region" description="Polar residues" evidence="1">
    <location>
        <begin position="84"/>
        <end position="106"/>
    </location>
</feature>
<proteinExistence type="predicted"/>